<dbReference type="PROSITE" id="PS00108">
    <property type="entry name" value="PROTEIN_KINASE_ST"/>
    <property type="match status" value="1"/>
</dbReference>
<dbReference type="SMART" id="SM00369">
    <property type="entry name" value="LRR_TYP"/>
    <property type="match status" value="7"/>
</dbReference>
<comment type="similarity">
    <text evidence="3">Belongs to the protein kinase superfamily. Ser/Thr protein kinase family.</text>
</comment>
<keyword evidence="7" id="KW-0677">Repeat</keyword>
<evidence type="ECO:0000256" key="11">
    <source>
        <dbReference type="ARBA" id="ARBA00023180"/>
    </source>
</evidence>
<gene>
    <name evidence="15" type="primary">LOC107024827</name>
</gene>
<dbReference type="InterPro" id="IPR001611">
    <property type="entry name" value="Leu-rich_rpt"/>
</dbReference>
<reference evidence="14" key="1">
    <citation type="journal article" date="2014" name="Nat. Genet.">
        <title>The genome of the stress-tolerant wild tomato species Solanum pennellii.</title>
        <authorList>
            <person name="Bolger A."/>
            <person name="Scossa F."/>
            <person name="Bolger M.E."/>
            <person name="Lanz C."/>
            <person name="Maumus F."/>
            <person name="Tohge T."/>
            <person name="Quesneville H."/>
            <person name="Alseekh S."/>
            <person name="Sorensen I."/>
            <person name="Lichtenstein G."/>
            <person name="Fich E.A."/>
            <person name="Conte M."/>
            <person name="Keller H."/>
            <person name="Schneeberger K."/>
            <person name="Schwacke R."/>
            <person name="Ofner I."/>
            <person name="Vrebalov J."/>
            <person name="Xu Y."/>
            <person name="Osorio S."/>
            <person name="Aflitos S.A."/>
            <person name="Schijlen E."/>
            <person name="Jimenez-Gomez J.M."/>
            <person name="Ryngajllo M."/>
            <person name="Kimura S."/>
            <person name="Kumar R."/>
            <person name="Koenig D."/>
            <person name="Headland L.R."/>
            <person name="Maloof J.N."/>
            <person name="Sinha N."/>
            <person name="van Ham R.C."/>
            <person name="Lankhorst R.K."/>
            <person name="Mao L."/>
            <person name="Vogel A."/>
            <person name="Arsova B."/>
            <person name="Panstruga R."/>
            <person name="Fei Z."/>
            <person name="Rose J.K."/>
            <person name="Zamir D."/>
            <person name="Carrari F."/>
            <person name="Giovannoni J.J."/>
            <person name="Weigel D."/>
            <person name="Usadel B."/>
            <person name="Fernie A.R."/>
        </authorList>
    </citation>
    <scope>NUCLEOTIDE SEQUENCE [LARGE SCALE GENOMIC DNA]</scope>
    <source>
        <strain evidence="14">cv. LA0716</strain>
    </source>
</reference>
<evidence type="ECO:0000313" key="14">
    <source>
        <dbReference type="Proteomes" id="UP000694930"/>
    </source>
</evidence>
<dbReference type="Pfam" id="PF13855">
    <property type="entry name" value="LRR_8"/>
    <property type="match status" value="1"/>
</dbReference>
<keyword evidence="10" id="KW-0675">Receptor</keyword>
<evidence type="ECO:0000256" key="3">
    <source>
        <dbReference type="ARBA" id="ARBA00008684"/>
    </source>
</evidence>
<evidence type="ECO:0000256" key="12">
    <source>
        <dbReference type="SAM" id="Phobius"/>
    </source>
</evidence>
<dbReference type="InterPro" id="IPR008271">
    <property type="entry name" value="Ser/Thr_kinase_AS"/>
</dbReference>
<dbReference type="Gene3D" id="1.10.510.10">
    <property type="entry name" value="Transferase(Phosphotransferase) domain 1"/>
    <property type="match status" value="1"/>
</dbReference>
<keyword evidence="11" id="KW-0325">Glycoprotein</keyword>
<dbReference type="Pfam" id="PF23598">
    <property type="entry name" value="LRR_14"/>
    <property type="match status" value="1"/>
</dbReference>
<dbReference type="Pfam" id="PF00069">
    <property type="entry name" value="Pkinase"/>
    <property type="match status" value="1"/>
</dbReference>
<dbReference type="InterPro" id="IPR003591">
    <property type="entry name" value="Leu-rich_rpt_typical-subtyp"/>
</dbReference>
<evidence type="ECO:0000256" key="6">
    <source>
        <dbReference type="ARBA" id="ARBA00022729"/>
    </source>
</evidence>
<dbReference type="RefSeq" id="XP_027774138.1">
    <property type="nucleotide sequence ID" value="XM_027918337.1"/>
</dbReference>
<proteinExistence type="inferred from homology"/>
<dbReference type="InterPro" id="IPR032675">
    <property type="entry name" value="LRR_dom_sf"/>
</dbReference>
<dbReference type="PANTHER" id="PTHR27000">
    <property type="entry name" value="LEUCINE-RICH REPEAT RECEPTOR-LIKE PROTEIN KINASE FAMILY PROTEIN-RELATED"/>
    <property type="match status" value="1"/>
</dbReference>
<evidence type="ECO:0000256" key="10">
    <source>
        <dbReference type="ARBA" id="ARBA00023170"/>
    </source>
</evidence>
<evidence type="ECO:0000259" key="13">
    <source>
        <dbReference type="PROSITE" id="PS50011"/>
    </source>
</evidence>
<evidence type="ECO:0000256" key="1">
    <source>
        <dbReference type="ARBA" id="ARBA00004162"/>
    </source>
</evidence>
<dbReference type="PRINTS" id="PR00019">
    <property type="entry name" value="LEURICHRPT"/>
</dbReference>
<keyword evidence="8 12" id="KW-1133">Transmembrane helix</keyword>
<dbReference type="PANTHER" id="PTHR27000:SF777">
    <property type="entry name" value="PROTEIN KINASE DOMAIN-CONTAINING PROTEIN"/>
    <property type="match status" value="1"/>
</dbReference>
<dbReference type="SUPFAM" id="SSF56112">
    <property type="entry name" value="Protein kinase-like (PK-like)"/>
    <property type="match status" value="1"/>
</dbReference>
<dbReference type="Gene3D" id="3.30.200.20">
    <property type="entry name" value="Phosphorylase Kinase, domain 1"/>
    <property type="match status" value="1"/>
</dbReference>
<accession>A0ABM1VEH0</accession>
<keyword evidence="9 12" id="KW-0472">Membrane</keyword>
<dbReference type="InterPro" id="IPR011009">
    <property type="entry name" value="Kinase-like_dom_sf"/>
</dbReference>
<dbReference type="Pfam" id="PF08263">
    <property type="entry name" value="LRRNT_2"/>
    <property type="match status" value="1"/>
</dbReference>
<feature type="transmembrane region" description="Helical" evidence="12">
    <location>
        <begin position="660"/>
        <end position="681"/>
    </location>
</feature>
<organism evidence="14 15">
    <name type="scientific">Solanum pennellii</name>
    <name type="common">Tomato</name>
    <name type="synonym">Lycopersicon pennellii</name>
    <dbReference type="NCBI Taxonomy" id="28526"/>
    <lineage>
        <taxon>Eukaryota</taxon>
        <taxon>Viridiplantae</taxon>
        <taxon>Streptophyta</taxon>
        <taxon>Embryophyta</taxon>
        <taxon>Tracheophyta</taxon>
        <taxon>Spermatophyta</taxon>
        <taxon>Magnoliopsida</taxon>
        <taxon>eudicotyledons</taxon>
        <taxon>Gunneridae</taxon>
        <taxon>Pentapetalae</taxon>
        <taxon>asterids</taxon>
        <taxon>lamiids</taxon>
        <taxon>Solanales</taxon>
        <taxon>Solanaceae</taxon>
        <taxon>Solanoideae</taxon>
        <taxon>Solaneae</taxon>
        <taxon>Solanum</taxon>
        <taxon>Solanum subgen. Lycopersicon</taxon>
    </lineage>
</organism>
<keyword evidence="5 12" id="KW-0812">Transmembrane</keyword>
<feature type="domain" description="Protein kinase" evidence="13">
    <location>
        <begin position="709"/>
        <end position="1009"/>
    </location>
</feature>
<dbReference type="Proteomes" id="UP000694930">
    <property type="component" value="Chromosome 7"/>
</dbReference>
<dbReference type="Pfam" id="PF00560">
    <property type="entry name" value="LRR_1"/>
    <property type="match status" value="4"/>
</dbReference>
<dbReference type="SUPFAM" id="SSF52058">
    <property type="entry name" value="L domain-like"/>
    <property type="match status" value="2"/>
</dbReference>
<dbReference type="InterPro" id="IPR055414">
    <property type="entry name" value="LRR_R13L4/SHOC2-like"/>
</dbReference>
<protein>
    <submittedName>
        <fullName evidence="15">Receptor-like protein kinase At3g47110</fullName>
    </submittedName>
</protein>
<dbReference type="PROSITE" id="PS50011">
    <property type="entry name" value="PROTEIN_KINASE_DOM"/>
    <property type="match status" value="1"/>
</dbReference>
<keyword evidence="4" id="KW-0433">Leucine-rich repeat</keyword>
<dbReference type="SMART" id="SM00220">
    <property type="entry name" value="S_TKc"/>
    <property type="match status" value="1"/>
</dbReference>
<dbReference type="InterPro" id="IPR000719">
    <property type="entry name" value="Prot_kinase_dom"/>
</dbReference>
<evidence type="ECO:0000256" key="2">
    <source>
        <dbReference type="ARBA" id="ARBA00004479"/>
    </source>
</evidence>
<keyword evidence="6" id="KW-0732">Signal</keyword>
<comment type="subcellular location">
    <subcellularLocation>
        <location evidence="1">Cell membrane</location>
        <topology evidence="1">Single-pass membrane protein</topology>
    </subcellularLocation>
    <subcellularLocation>
        <location evidence="2">Membrane</location>
        <topology evidence="2">Single-pass type I membrane protein</topology>
    </subcellularLocation>
</comment>
<sequence length="1050" mass="115024">MVFSLELKISMPFCSYVFYLITLLSFMFNISHALKLHNGNETDMQALLAIKEKITQDPHGIFTSWNNSVHFCSWEGVICGHLHQRVTKLHLTSLDLAGTLSPFIGNLTFLTSIKLELNNFHGKIPPQIGGFFRLQHLSLTNNSFSGEIPINLSRCLNLVKLGVGWNQLSGKIPLEFGSLQKLERLEVHNNNLTGPIPETLGNLSAIKSLSLSVNNLEGTIPSSLSQLKTLNVLSLGINKLSGIVPAEIFNLSSLEIFTVCYNQLYGTLPSDFGSSLLKLKVLKIGHNWFTGPLPKSLSNASNLVELDAYGSNFTGKVSIDFGGLSDLWWLILASNSIGTGEVDDMSFFNSLSRCRNLKVLDLSDCKFGGELPDSIANLSTNLLSLRLGGNQLFGSIHSGIGNLVNLKSLQLQKNDFSGSIPEVVGNLRRLQLVDLSENKFSGSIPSSMSNMTRLYSLHLEKNELTGNIPLSFGDFRYLQDLDLSQNHLSGTIPDGFMSLSSLKTSLNLAYNQLSGPLSVEIGGLNNLERLDISNNMLSGKIPSSIGRCVALASLVLSGNFFEDIIPSSISSLKGLEELDVSRNNLSGQIPTSLQLISLKKVNLSFNQLEGQLPTEGVFRNATAISVSGNRKLCGGIPELELPICPNAEPEGRDKSRSIKLMIPLLSGLVALVFIMSLVIIIRLRKARGDPSLTSSPVTYESLYRATNGFSSANLIGNGSFISVYKGVLDPGECMVAVKVINIEQQGATSKNFMAQCEALRNIRHQNLVKIYTACSTSDFEGNPFIALVYEYMPNGSLENWLHPIPGADTSTNEVRILGLVERLSISIDVACALEYLHHHCHNPIVYCDLKPENILLDNNMTAHVADFGLTMFFSEAMSKYSSTGYAAPEYSMGGKASEFGDVYSYGILLLEMFTGKRPTDRMFENGQTLHSFAKTALLDEIVEPMLLPSNSRERREADEEGVLINQDDTSIKQAQECLVSIIQIGVACSAESPRERMDIADVVKELQLIRDILLASHTIHSSTSGSLRFEGSSSRSVTSNWQNFTSFRLP</sequence>
<reference evidence="15" key="2">
    <citation type="submission" date="2025-08" db="UniProtKB">
        <authorList>
            <consortium name="RefSeq"/>
        </authorList>
    </citation>
    <scope>IDENTIFICATION</scope>
</reference>
<name>A0ABM1VEH0_SOLPN</name>
<keyword evidence="14" id="KW-1185">Reference proteome</keyword>
<dbReference type="GeneID" id="107024827"/>
<dbReference type="InterPro" id="IPR013210">
    <property type="entry name" value="LRR_N_plant-typ"/>
</dbReference>
<evidence type="ECO:0000256" key="9">
    <source>
        <dbReference type="ARBA" id="ARBA00023136"/>
    </source>
</evidence>
<evidence type="ECO:0000313" key="15">
    <source>
        <dbReference type="RefSeq" id="XP_027774138.1"/>
    </source>
</evidence>
<dbReference type="Gene3D" id="3.80.10.10">
    <property type="entry name" value="Ribonuclease Inhibitor"/>
    <property type="match status" value="3"/>
</dbReference>
<evidence type="ECO:0000256" key="8">
    <source>
        <dbReference type="ARBA" id="ARBA00022989"/>
    </source>
</evidence>
<evidence type="ECO:0000256" key="5">
    <source>
        <dbReference type="ARBA" id="ARBA00022692"/>
    </source>
</evidence>
<evidence type="ECO:0000256" key="4">
    <source>
        <dbReference type="ARBA" id="ARBA00022614"/>
    </source>
</evidence>
<evidence type="ECO:0000256" key="7">
    <source>
        <dbReference type="ARBA" id="ARBA00022737"/>
    </source>
</evidence>